<sequence>MSLRVILSENRFRFRGYALAASEPLGPKNYCAKTLLLCTQVDLLLSMLVPLDIGRDIELCLARGIMSASGRAEMERTKLIRLFPVND</sequence>
<comment type="caution">
    <text evidence="1">The sequence shown here is derived from an EMBL/GenBank/DDBJ whole genome shotgun (WGS) entry which is preliminary data.</text>
</comment>
<dbReference type="RefSeq" id="WP_311202877.1">
    <property type="nucleotide sequence ID" value="NZ_JABEQY010000007.1"/>
</dbReference>
<accession>A0A7Y2W4V8</accession>
<reference evidence="1 2" key="1">
    <citation type="submission" date="2020-04" db="EMBL/GenBank/DDBJ databases">
        <title>Rhizobium bacterial biofertilizers improve the content of phenolic compounds of Lactuca sativa L. under non-saline and saline-stress conditions.</title>
        <authorList>
            <person name="Ayuso-Calles M."/>
            <person name="Garcia-Estevez I."/>
            <person name="Jimenez-Gomez A."/>
            <person name="Flores-Felix J.D."/>
            <person name="Escribano-Bailon M."/>
            <person name="Rivas R."/>
        </authorList>
    </citation>
    <scope>NUCLEOTIDE SEQUENCE [LARGE SCALE GENOMIC DNA]</scope>
    <source>
        <strain evidence="1 2">GPTR02</strain>
    </source>
</reference>
<evidence type="ECO:0000313" key="1">
    <source>
        <dbReference type="EMBL" id="NNH63591.1"/>
    </source>
</evidence>
<name>A0A7Y2W4V8_9HYPH</name>
<dbReference type="Proteomes" id="UP000530654">
    <property type="component" value="Unassembled WGS sequence"/>
</dbReference>
<dbReference type="EMBL" id="JABEQY010000007">
    <property type="protein sequence ID" value="NNH63591.1"/>
    <property type="molecule type" value="Genomic_DNA"/>
</dbReference>
<proteinExistence type="predicted"/>
<dbReference type="AlphaFoldDB" id="A0A7Y2W4V8"/>
<gene>
    <name evidence="1" type="ORF">HLI17_09810</name>
</gene>
<organism evidence="1 2">
    <name type="scientific">Rhizobium laguerreae</name>
    <dbReference type="NCBI Taxonomy" id="1076926"/>
    <lineage>
        <taxon>Bacteria</taxon>
        <taxon>Pseudomonadati</taxon>
        <taxon>Pseudomonadota</taxon>
        <taxon>Alphaproteobacteria</taxon>
        <taxon>Hyphomicrobiales</taxon>
        <taxon>Rhizobiaceae</taxon>
        <taxon>Rhizobium/Agrobacterium group</taxon>
        <taxon>Rhizobium</taxon>
    </lineage>
</organism>
<evidence type="ECO:0000313" key="2">
    <source>
        <dbReference type="Proteomes" id="UP000530654"/>
    </source>
</evidence>
<protein>
    <submittedName>
        <fullName evidence="1">Uncharacterized protein</fullName>
    </submittedName>
</protein>